<feature type="domain" description="Acetyl xylan esterase" evidence="3">
    <location>
        <begin position="131"/>
        <end position="416"/>
    </location>
</feature>
<dbReference type="PANTHER" id="PTHR40111:SF1">
    <property type="entry name" value="CEPHALOSPORIN-C DEACETYLASE"/>
    <property type="match status" value="1"/>
</dbReference>
<evidence type="ECO:0000256" key="2">
    <source>
        <dbReference type="PIRSR" id="PIRSR639069-2"/>
    </source>
</evidence>
<reference evidence="4" key="2">
    <citation type="submission" date="2020-03" db="EMBL/GenBank/DDBJ databases">
        <title>Flavobacteriaceae bacterium strain TP-CH-4, a member of the family Flavobacteriaceae isolated from a deep-sea seamount.</title>
        <authorList>
            <person name="Zhang D.-C."/>
        </authorList>
    </citation>
    <scope>NUCLEOTIDE SEQUENCE</scope>
    <source>
        <strain evidence="4">TP-CH-4</strain>
    </source>
</reference>
<dbReference type="AlphaFoldDB" id="A0A967AS69"/>
<dbReference type="Gene3D" id="3.40.50.1820">
    <property type="entry name" value="alpha/beta hydrolase"/>
    <property type="match status" value="1"/>
</dbReference>
<dbReference type="GO" id="GO:0005976">
    <property type="term" value="P:polysaccharide metabolic process"/>
    <property type="evidence" value="ECO:0007669"/>
    <property type="project" value="TreeGrafter"/>
</dbReference>
<organism evidence="4 5">
    <name type="scientific">Pelagihabitans pacificus</name>
    <dbReference type="NCBI Taxonomy" id="2696054"/>
    <lineage>
        <taxon>Bacteria</taxon>
        <taxon>Pseudomonadati</taxon>
        <taxon>Bacteroidota</taxon>
        <taxon>Flavobacteriia</taxon>
        <taxon>Flavobacteriales</taxon>
        <taxon>Flavobacteriaceae</taxon>
        <taxon>Pelagihabitans</taxon>
    </lineage>
</organism>
<feature type="active site" description="Charge relay system" evidence="1">
    <location>
        <position position="408"/>
    </location>
</feature>
<dbReference type="Proteomes" id="UP000707206">
    <property type="component" value="Unassembled WGS sequence"/>
</dbReference>
<feature type="active site" description="Charge relay system" evidence="1">
    <location>
        <position position="379"/>
    </location>
</feature>
<proteinExistence type="predicted"/>
<dbReference type="EMBL" id="VIKU02000001">
    <property type="protein sequence ID" value="NHF57958.1"/>
    <property type="molecule type" value="Genomic_DNA"/>
</dbReference>
<dbReference type="Pfam" id="PF05448">
    <property type="entry name" value="AXE1"/>
    <property type="match status" value="1"/>
</dbReference>
<protein>
    <submittedName>
        <fullName evidence="4">Prolyl oligopeptidase family serine peptidase</fullName>
    </submittedName>
</protein>
<feature type="binding site" evidence="2">
    <location>
        <position position="207"/>
    </location>
    <ligand>
        <name>substrate</name>
    </ligand>
</feature>
<sequence>MIRPAMMRQKITLIVHCAILFLGSLHFLQAQLHITTDLPEGIYEVGETVIWNVELEPGTQVDSVTYKLKEGGLSVTSEGLLDFENNKASVQYTFTKPGAILLDLRWKSKDQWHKTVGGAIADPEKIALAVEKPTDFDTFWAGKIEQLRSVPKQPQVQRILLEEEKEIEYYHIKMKNIDRSHIRGQLAKPLKVEKLPALLIVQWAGVYPLQPEWVIDKAKKGWLVLNINPHDLPIDREQDFYEMKSNGPLKNYPAINNENRDKSYFLRMYLSCYRAAQYLTERPDWDGETLVVMGASQGGLQALVTAGLHPKVTASMALVPAGFDTMGPAVGRKDGWPHWYTNTENKNEQKVHETSRYFDVANFVPDITCPVLVGIGLLDETCPPEGIYAGINQLSNRKEIVLLPRSAHQARNGSQDAYHERVDTHWLPHLRNRTFLQD</sequence>
<dbReference type="SUPFAM" id="SSF53474">
    <property type="entry name" value="alpha/beta-Hydrolases"/>
    <property type="match status" value="1"/>
</dbReference>
<gene>
    <name evidence="4" type="ORF">FK220_001300</name>
</gene>
<reference evidence="4" key="1">
    <citation type="submission" date="2019-07" db="EMBL/GenBank/DDBJ databases">
        <authorList>
            <person name="De-Chao Zhang Q."/>
        </authorList>
    </citation>
    <scope>NUCLEOTIDE SEQUENCE</scope>
    <source>
        <strain evidence="4">TP-CH-4</strain>
    </source>
</reference>
<evidence type="ECO:0000313" key="4">
    <source>
        <dbReference type="EMBL" id="NHF57958.1"/>
    </source>
</evidence>
<accession>A0A967AS69</accession>
<evidence type="ECO:0000256" key="1">
    <source>
        <dbReference type="PIRSR" id="PIRSR639069-1"/>
    </source>
</evidence>
<keyword evidence="5" id="KW-1185">Reference proteome</keyword>
<evidence type="ECO:0000259" key="3">
    <source>
        <dbReference type="Pfam" id="PF05448"/>
    </source>
</evidence>
<feature type="active site" description="Nucleophile" evidence="1">
    <location>
        <position position="296"/>
    </location>
</feature>
<evidence type="ECO:0000313" key="5">
    <source>
        <dbReference type="Proteomes" id="UP000707206"/>
    </source>
</evidence>
<dbReference type="PANTHER" id="PTHR40111">
    <property type="entry name" value="CEPHALOSPORIN-C DEACETYLASE"/>
    <property type="match status" value="1"/>
</dbReference>
<dbReference type="GO" id="GO:0052689">
    <property type="term" value="F:carboxylic ester hydrolase activity"/>
    <property type="evidence" value="ECO:0007669"/>
    <property type="project" value="TreeGrafter"/>
</dbReference>
<name>A0A967AS69_9FLAO</name>
<dbReference type="InterPro" id="IPR008391">
    <property type="entry name" value="AXE1_dom"/>
</dbReference>
<dbReference type="InterPro" id="IPR039069">
    <property type="entry name" value="CE7"/>
</dbReference>
<dbReference type="InterPro" id="IPR029058">
    <property type="entry name" value="AB_hydrolase_fold"/>
</dbReference>
<comment type="caution">
    <text evidence="4">The sequence shown here is derived from an EMBL/GenBank/DDBJ whole genome shotgun (WGS) entry which is preliminary data.</text>
</comment>
<dbReference type="RefSeq" id="WP_166204727.1">
    <property type="nucleotide sequence ID" value="NZ_VIKU02000001.1"/>
</dbReference>